<feature type="transmembrane region" description="Helical" evidence="7">
    <location>
        <begin position="54"/>
        <end position="77"/>
    </location>
</feature>
<dbReference type="Proteomes" id="UP001431186">
    <property type="component" value="Chromosome"/>
</dbReference>
<dbReference type="PANTHER" id="PTHR30474:SF1">
    <property type="entry name" value="PEPTIDOGLYCAN GLYCOSYLTRANSFERASE MRDB"/>
    <property type="match status" value="1"/>
</dbReference>
<evidence type="ECO:0000313" key="9">
    <source>
        <dbReference type="Proteomes" id="UP001431186"/>
    </source>
</evidence>
<feature type="transmembrane region" description="Helical" evidence="7">
    <location>
        <begin position="89"/>
        <end position="105"/>
    </location>
</feature>
<feature type="transmembrane region" description="Helical" evidence="7">
    <location>
        <begin position="117"/>
        <end position="137"/>
    </location>
</feature>
<evidence type="ECO:0000256" key="6">
    <source>
        <dbReference type="SAM" id="MobiDB-lite"/>
    </source>
</evidence>
<evidence type="ECO:0000256" key="1">
    <source>
        <dbReference type="ARBA" id="ARBA00004141"/>
    </source>
</evidence>
<dbReference type="AlphaFoldDB" id="A0AAU9CC59"/>
<keyword evidence="3" id="KW-0133">Cell shape</keyword>
<feature type="transmembrane region" description="Helical" evidence="7">
    <location>
        <begin position="353"/>
        <end position="370"/>
    </location>
</feature>
<keyword evidence="4 7" id="KW-1133">Transmembrane helix</keyword>
<evidence type="ECO:0000256" key="2">
    <source>
        <dbReference type="ARBA" id="ARBA00022692"/>
    </source>
</evidence>
<accession>A0AAU9CC59</accession>
<dbReference type="GO" id="GO:0015648">
    <property type="term" value="F:lipid-linked peptidoglycan transporter activity"/>
    <property type="evidence" value="ECO:0007669"/>
    <property type="project" value="TreeGrafter"/>
</dbReference>
<evidence type="ECO:0000256" key="3">
    <source>
        <dbReference type="ARBA" id="ARBA00022960"/>
    </source>
</evidence>
<protein>
    <submittedName>
        <fullName evidence="8">Rod shape-determining protein RodA</fullName>
    </submittedName>
</protein>
<evidence type="ECO:0000256" key="5">
    <source>
        <dbReference type="ARBA" id="ARBA00023136"/>
    </source>
</evidence>
<dbReference type="GO" id="GO:0008360">
    <property type="term" value="P:regulation of cell shape"/>
    <property type="evidence" value="ECO:0007669"/>
    <property type="project" value="UniProtKB-KW"/>
</dbReference>
<reference evidence="8" key="1">
    <citation type="submission" date="2021-11" db="EMBL/GenBank/DDBJ databases">
        <title>Complete genome sequence of Atopobiaceae bacterium TOC12.</title>
        <authorList>
            <person name="Morinaga K."/>
            <person name="Kusada H."/>
            <person name="Tamaki H."/>
        </authorList>
    </citation>
    <scope>NUCLEOTIDE SEQUENCE</scope>
    <source>
        <strain evidence="8">TOC12</strain>
    </source>
</reference>
<organism evidence="8 9">
    <name type="scientific">Leptogranulimonas caecicola</name>
    <dbReference type="NCBI Taxonomy" id="2894156"/>
    <lineage>
        <taxon>Bacteria</taxon>
        <taxon>Bacillati</taxon>
        <taxon>Actinomycetota</taxon>
        <taxon>Coriobacteriia</taxon>
        <taxon>Coriobacteriales</taxon>
        <taxon>Kribbibacteriaceae</taxon>
        <taxon>Leptogranulimonas</taxon>
    </lineage>
</organism>
<gene>
    <name evidence="8" type="ORF">ATTO_10260</name>
</gene>
<dbReference type="PANTHER" id="PTHR30474">
    <property type="entry name" value="CELL CYCLE PROTEIN"/>
    <property type="match status" value="1"/>
</dbReference>
<keyword evidence="2 7" id="KW-0812">Transmembrane</keyword>
<feature type="transmembrane region" description="Helical" evidence="7">
    <location>
        <begin position="323"/>
        <end position="346"/>
    </location>
</feature>
<name>A0AAU9CC59_9ACTN</name>
<dbReference type="RefSeq" id="WP_265591248.1">
    <property type="nucleotide sequence ID" value="NZ_AP025285.1"/>
</dbReference>
<dbReference type="KEGG" id="lcal:ATTO_10260"/>
<dbReference type="GO" id="GO:0051301">
    <property type="term" value="P:cell division"/>
    <property type="evidence" value="ECO:0007669"/>
    <property type="project" value="InterPro"/>
</dbReference>
<comment type="subcellular location">
    <subcellularLocation>
        <location evidence="1">Membrane</location>
        <topology evidence="1">Multi-pass membrane protein</topology>
    </subcellularLocation>
</comment>
<dbReference type="Pfam" id="PF01098">
    <property type="entry name" value="FTSW_RODA_SPOVE"/>
    <property type="match status" value="1"/>
</dbReference>
<evidence type="ECO:0000313" key="8">
    <source>
        <dbReference type="EMBL" id="BDC91154.1"/>
    </source>
</evidence>
<evidence type="ECO:0000256" key="7">
    <source>
        <dbReference type="SAM" id="Phobius"/>
    </source>
</evidence>
<keyword evidence="9" id="KW-1185">Reference proteome</keyword>
<dbReference type="GO" id="GO:0032153">
    <property type="term" value="C:cell division site"/>
    <property type="evidence" value="ECO:0007669"/>
    <property type="project" value="TreeGrafter"/>
</dbReference>
<feature type="region of interest" description="Disordered" evidence="6">
    <location>
        <begin position="1"/>
        <end position="21"/>
    </location>
</feature>
<feature type="compositionally biased region" description="Basic residues" evidence="6">
    <location>
        <begin position="1"/>
        <end position="11"/>
    </location>
</feature>
<proteinExistence type="predicted"/>
<feature type="transmembrane region" description="Helical" evidence="7">
    <location>
        <begin position="195"/>
        <end position="219"/>
    </location>
</feature>
<dbReference type="EMBL" id="AP025285">
    <property type="protein sequence ID" value="BDC91154.1"/>
    <property type="molecule type" value="Genomic_DNA"/>
</dbReference>
<feature type="transmembrane region" description="Helical" evidence="7">
    <location>
        <begin position="390"/>
        <end position="411"/>
    </location>
</feature>
<sequence>MASVRQRKTPRHGTGVQDPGFSEMVSSLFGGEAGKRPGGAKARMPRAKGILSEIYRPVLFSSLALVAYGLLVVWSASLTIAEASLPRQLVGFALGLVAAVVIWHYDYRNLANYTTALLIADIILFILPMIPGLSYSAKGMAGWIQIPGIGLRFQPSELMKLVTIFLIASVAAQYNGKIKAFSDYCKLCGTLLIPFLLLLTQDLGTSLIVLVAGASIIICAGAKKEWVIPTVILIVVVAALVIFCSLTPGLPNILKEYQLKRLIVFVDPSVDPSGDGYNLQQAKIAVGSGGFLGKGIGHASQAGQGFLPEAHTDFVFALLAEEFGFVGAMVLLALFGWLMFSVVRLAQTIELPFGKLVLVGVVAMWAFQLLENVGMCLGIMPITGIPLPFISYGASSMVVQLSAVGMVQSVYRHRTKAA</sequence>
<dbReference type="InterPro" id="IPR001182">
    <property type="entry name" value="FtsW/RodA"/>
</dbReference>
<dbReference type="GO" id="GO:0005886">
    <property type="term" value="C:plasma membrane"/>
    <property type="evidence" value="ECO:0007669"/>
    <property type="project" value="TreeGrafter"/>
</dbReference>
<feature type="transmembrane region" description="Helical" evidence="7">
    <location>
        <begin position="226"/>
        <end position="250"/>
    </location>
</feature>
<evidence type="ECO:0000256" key="4">
    <source>
        <dbReference type="ARBA" id="ARBA00022989"/>
    </source>
</evidence>
<keyword evidence="5 7" id="KW-0472">Membrane</keyword>